<evidence type="ECO:0000259" key="2">
    <source>
        <dbReference type="Pfam" id="PF14200"/>
    </source>
</evidence>
<dbReference type="PROSITE" id="PS50231">
    <property type="entry name" value="RICIN_B_LECTIN"/>
    <property type="match status" value="1"/>
</dbReference>
<dbReference type="InterPro" id="IPR035992">
    <property type="entry name" value="Ricin_B-like_lectins"/>
</dbReference>
<feature type="domain" description="Ricin B lectin" evidence="2">
    <location>
        <begin position="66"/>
        <end position="134"/>
    </location>
</feature>
<evidence type="ECO:0000256" key="1">
    <source>
        <dbReference type="SAM" id="SignalP"/>
    </source>
</evidence>
<dbReference type="Proteomes" id="UP001330812">
    <property type="component" value="Chromosome"/>
</dbReference>
<evidence type="ECO:0000313" key="4">
    <source>
        <dbReference type="Proteomes" id="UP001330812"/>
    </source>
</evidence>
<keyword evidence="1" id="KW-0732">Signal</keyword>
<protein>
    <submittedName>
        <fullName evidence="3">RICIN domain-containing protein</fullName>
    </submittedName>
</protein>
<dbReference type="CDD" id="cd00161">
    <property type="entry name" value="beta-trefoil_Ricin-like"/>
    <property type="match status" value="1"/>
</dbReference>
<reference evidence="3 4" key="1">
    <citation type="journal article" date="2015" name="Int. J. Syst. Evol. Microbiol.">
        <title>Amycolatopsis rhabdoformis sp. nov., an actinomycete isolated from a tropical forest soil.</title>
        <authorList>
            <person name="Souza W.R."/>
            <person name="Silva R.E."/>
            <person name="Goodfellow M."/>
            <person name="Busarakam K."/>
            <person name="Figueiro F.S."/>
            <person name="Ferreira D."/>
            <person name="Rodrigues-Filho E."/>
            <person name="Moraes L.A.B."/>
            <person name="Zucchi T.D."/>
        </authorList>
    </citation>
    <scope>NUCLEOTIDE SEQUENCE [LARGE SCALE GENOMIC DNA]</scope>
    <source>
        <strain evidence="3 4">NCIMB 14900</strain>
    </source>
</reference>
<organism evidence="3 4">
    <name type="scientific">Amycolatopsis rhabdoformis</name>
    <dbReference type="NCBI Taxonomy" id="1448059"/>
    <lineage>
        <taxon>Bacteria</taxon>
        <taxon>Bacillati</taxon>
        <taxon>Actinomycetota</taxon>
        <taxon>Actinomycetes</taxon>
        <taxon>Pseudonocardiales</taxon>
        <taxon>Pseudonocardiaceae</taxon>
        <taxon>Amycolatopsis</taxon>
    </lineage>
</organism>
<sequence>MRRLLFLVVLLVIGSAGVAYAADGAPVYLADGGGGVSLAATGGKVQLADAKDPGAAWTYDKASLHYRNVASGQCLAAQSPVDGVGVLLAACADGDHKQQWRRVAGNPGLVTIASVATARCLTAEAPTPGARLYQEVCSLPGLANAWAAGGRTLAILGGNGQHLATKDPAAPFVVRVIGDNGQPAPDVPVTFYVHAARAQNVLVFEGGKETAAAKTGPDGSATSPKLVLTDPGEFDIRFTGSATLDDGNSIAFEGSCLC</sequence>
<dbReference type="Pfam" id="PF14200">
    <property type="entry name" value="RicinB_lectin_2"/>
    <property type="match status" value="1"/>
</dbReference>
<dbReference type="InterPro" id="IPR000772">
    <property type="entry name" value="Ricin_B_lectin"/>
</dbReference>
<gene>
    <name evidence="3" type="ORF">VSH64_43265</name>
</gene>
<feature type="chain" id="PRO_5047392565" evidence="1">
    <location>
        <begin position="22"/>
        <end position="258"/>
    </location>
</feature>
<dbReference type="Gene3D" id="2.80.10.50">
    <property type="match status" value="1"/>
</dbReference>
<dbReference type="SUPFAM" id="SSF50370">
    <property type="entry name" value="Ricin B-like lectins"/>
    <property type="match status" value="1"/>
</dbReference>
<name>A0ABZ1I559_9PSEU</name>
<keyword evidence="4" id="KW-1185">Reference proteome</keyword>
<accession>A0ABZ1I559</accession>
<dbReference type="RefSeq" id="WP_326568511.1">
    <property type="nucleotide sequence ID" value="NZ_CP142149.1"/>
</dbReference>
<evidence type="ECO:0000313" key="3">
    <source>
        <dbReference type="EMBL" id="WSE29551.1"/>
    </source>
</evidence>
<proteinExistence type="predicted"/>
<dbReference type="EMBL" id="CP142149">
    <property type="protein sequence ID" value="WSE29551.1"/>
    <property type="molecule type" value="Genomic_DNA"/>
</dbReference>
<feature type="signal peptide" evidence="1">
    <location>
        <begin position="1"/>
        <end position="21"/>
    </location>
</feature>